<dbReference type="Proteomes" id="UP000289340">
    <property type="component" value="Chromosome 9"/>
</dbReference>
<evidence type="ECO:0000256" key="2">
    <source>
        <dbReference type="ARBA" id="ARBA00022676"/>
    </source>
</evidence>
<feature type="non-terminal residue" evidence="7">
    <location>
        <position position="1"/>
    </location>
</feature>
<dbReference type="Gene3D" id="3.40.50.2000">
    <property type="entry name" value="Glycogen Phosphorylase B"/>
    <property type="match status" value="1"/>
</dbReference>
<evidence type="ECO:0000313" key="7">
    <source>
        <dbReference type="EMBL" id="RZB91622.1"/>
    </source>
</evidence>
<dbReference type="AlphaFoldDB" id="A0A445IZS7"/>
<protein>
    <submittedName>
        <fullName evidence="7">Putative UDP-N-acetylglucosamine--peptide N-acetylglucosaminyltransferase SPINDLY</fullName>
        <ecNumber evidence="7">2.4.1.255</ecNumber>
    </submittedName>
</protein>
<name>A0A445IZS7_GLYSO</name>
<feature type="domain" description="O-GlcNAc transferase C-terminal" evidence="6">
    <location>
        <begin position="64"/>
        <end position="190"/>
    </location>
</feature>
<keyword evidence="4" id="KW-0677">Repeat</keyword>
<gene>
    <name evidence="7" type="ORF">D0Y65_023850</name>
</gene>
<keyword evidence="2 7" id="KW-0328">Glycosyltransferase</keyword>
<evidence type="ECO:0000256" key="3">
    <source>
        <dbReference type="ARBA" id="ARBA00022679"/>
    </source>
</evidence>
<sequence>LKEMDDSHMLTLVIQEMSKEFPTFMESLVHERDQYVEELVRLPDNFHCCTPSPKAGPVCLTPALCNGFVTFGSFNNLAKVLQVWPKILCAIPNSLLVLKCKLFCYDSVRQRFLSTLEKLGLEPLRVDILPLILLNHDHMEAYSLMDISLDTFSYAGTTTTCEYLYMGVPCVTMVGSHAYNVGVSLLSKVGKNLKYFSMN</sequence>
<proteinExistence type="predicted"/>
<dbReference type="EMBL" id="QZWG01000009">
    <property type="protein sequence ID" value="RZB91622.1"/>
    <property type="molecule type" value="Genomic_DNA"/>
</dbReference>
<dbReference type="InterPro" id="IPR029489">
    <property type="entry name" value="OGT/SEC/SPY_C"/>
</dbReference>
<keyword evidence="3 7" id="KW-0808">Transferase</keyword>
<comment type="pathway">
    <text evidence="1">Protein modification; protein glycosylation.</text>
</comment>
<reference evidence="7 8" key="1">
    <citation type="submission" date="2018-09" db="EMBL/GenBank/DDBJ databases">
        <title>A high-quality reference genome of wild soybean provides a powerful tool to mine soybean genomes.</title>
        <authorList>
            <person name="Xie M."/>
            <person name="Chung C.Y.L."/>
            <person name="Li M.-W."/>
            <person name="Wong F.-L."/>
            <person name="Chan T.-F."/>
            <person name="Lam H.-M."/>
        </authorList>
    </citation>
    <scope>NUCLEOTIDE SEQUENCE [LARGE SCALE GENOMIC DNA]</scope>
    <source>
        <strain evidence="8">cv. W05</strain>
        <tissue evidence="7">Hypocotyl of etiolated seedlings</tissue>
    </source>
</reference>
<keyword evidence="5" id="KW-0802">TPR repeat</keyword>
<keyword evidence="8" id="KW-1185">Reference proteome</keyword>
<dbReference type="PANTHER" id="PTHR44835:SF1">
    <property type="entry name" value="PROTEIN O-GLCNAC TRANSFERASE"/>
    <property type="match status" value="1"/>
</dbReference>
<comment type="caution">
    <text evidence="7">The sequence shown here is derived from an EMBL/GenBank/DDBJ whole genome shotgun (WGS) entry which is preliminary data.</text>
</comment>
<dbReference type="InterPro" id="IPR051939">
    <property type="entry name" value="Glycosyltr_41/O-GlcNAc_trsf"/>
</dbReference>
<evidence type="ECO:0000256" key="4">
    <source>
        <dbReference type="ARBA" id="ARBA00022737"/>
    </source>
</evidence>
<evidence type="ECO:0000259" key="6">
    <source>
        <dbReference type="Pfam" id="PF13844"/>
    </source>
</evidence>
<dbReference type="GO" id="GO:0097363">
    <property type="term" value="F:protein O-acetylglucosaminyltransferase activity"/>
    <property type="evidence" value="ECO:0007669"/>
    <property type="project" value="UniProtKB-EC"/>
</dbReference>
<dbReference type="Pfam" id="PF13844">
    <property type="entry name" value="Glyco_transf_41"/>
    <property type="match status" value="1"/>
</dbReference>
<evidence type="ECO:0000313" key="8">
    <source>
        <dbReference type="Proteomes" id="UP000289340"/>
    </source>
</evidence>
<organism evidence="7 8">
    <name type="scientific">Glycine soja</name>
    <name type="common">Wild soybean</name>
    <dbReference type="NCBI Taxonomy" id="3848"/>
    <lineage>
        <taxon>Eukaryota</taxon>
        <taxon>Viridiplantae</taxon>
        <taxon>Streptophyta</taxon>
        <taxon>Embryophyta</taxon>
        <taxon>Tracheophyta</taxon>
        <taxon>Spermatophyta</taxon>
        <taxon>Magnoliopsida</taxon>
        <taxon>eudicotyledons</taxon>
        <taxon>Gunneridae</taxon>
        <taxon>Pentapetalae</taxon>
        <taxon>rosids</taxon>
        <taxon>fabids</taxon>
        <taxon>Fabales</taxon>
        <taxon>Fabaceae</taxon>
        <taxon>Papilionoideae</taxon>
        <taxon>50 kb inversion clade</taxon>
        <taxon>NPAAA clade</taxon>
        <taxon>indigoferoid/millettioid clade</taxon>
        <taxon>Phaseoleae</taxon>
        <taxon>Glycine</taxon>
        <taxon>Glycine subgen. Soja</taxon>
    </lineage>
</organism>
<evidence type="ECO:0000256" key="1">
    <source>
        <dbReference type="ARBA" id="ARBA00004922"/>
    </source>
</evidence>
<accession>A0A445IZS7</accession>
<evidence type="ECO:0000256" key="5">
    <source>
        <dbReference type="ARBA" id="ARBA00022803"/>
    </source>
</evidence>
<dbReference type="PANTHER" id="PTHR44835">
    <property type="entry name" value="UDP-N-ACETYLGLUCOSAMINE--PEPTIDE N-ACETYLGLUCOSAMINYLTRANSFERASE SPINDLY-RELATED"/>
    <property type="match status" value="1"/>
</dbReference>
<dbReference type="EC" id="2.4.1.255" evidence="7"/>